<evidence type="ECO:0000256" key="3">
    <source>
        <dbReference type="ARBA" id="ARBA00022692"/>
    </source>
</evidence>
<dbReference type="Proteomes" id="UP000694888">
    <property type="component" value="Unplaced"/>
</dbReference>
<name>A0ABM0ZW27_APLCA</name>
<keyword evidence="3 7" id="KW-0812">Transmembrane</keyword>
<sequence>MESHEHPESTDDTRLLPCEPTDPQEENQGQPEFSTLRARVVSALVFMFIVSNGCACDSLLAQYLLSRIAADQGYSNQTEFDPCVSNKSDPRIQKINELQSETSDVIMYLSYLQSAPALFACVLVGSYTDYLGRRLLVLVPVTTQFLRMILIGAVIRFHLPIWVLYIGFTVDGMSGSWFSLLLALYAVAADIHKDGQGRSFWLYFVTCTNALMTSSTIVAEGYIIDFLGFFFVAVLLAAMLFCCLFITVLFLPETRKKRPQQQRVLNPLFHMRRIFGFYTFDGSVRKRVTFCFGLAIFFFGVINDLYSTSVDTRYQIHQPFCWKSSQIGIYNAVRGTVPFFLGGVLLTIMQRCVSDEKIAMFGIIFQGGGYLFEAFITHSWQFFLVPVILAPGTMTIPLIRSTMSLLAGEDRHGAMFSSIAVVETVCNMAASSVFNNIYAATVATWAGTVYVVMASFSFFTFLLFILFFSVREPETKEVVVVDPDHSIQTPEFENQENVLS</sequence>
<gene>
    <name evidence="9" type="primary">LOC101849118</name>
</gene>
<dbReference type="PRINTS" id="PR01035">
    <property type="entry name" value="TCRTETA"/>
</dbReference>
<evidence type="ECO:0000256" key="2">
    <source>
        <dbReference type="ARBA" id="ARBA00004236"/>
    </source>
</evidence>
<keyword evidence="4 7" id="KW-1133">Transmembrane helix</keyword>
<dbReference type="GeneID" id="101849118"/>
<dbReference type="RefSeq" id="XP_012935730.1">
    <property type="nucleotide sequence ID" value="XM_013080276.1"/>
</dbReference>
<feature type="transmembrane region" description="Helical" evidence="7">
    <location>
        <begin position="382"/>
        <end position="400"/>
    </location>
</feature>
<evidence type="ECO:0000256" key="1">
    <source>
        <dbReference type="ARBA" id="ARBA00004141"/>
    </source>
</evidence>
<dbReference type="InterPro" id="IPR001958">
    <property type="entry name" value="Tet-R_TetA/multi-R_MdtG-like"/>
</dbReference>
<comment type="subcellular location">
    <subcellularLocation>
        <location evidence="2">Cell membrane</location>
    </subcellularLocation>
    <subcellularLocation>
        <location evidence="1">Membrane</location>
        <topology evidence="1">Multi-pass membrane protein</topology>
    </subcellularLocation>
</comment>
<evidence type="ECO:0000256" key="5">
    <source>
        <dbReference type="ARBA" id="ARBA00023136"/>
    </source>
</evidence>
<dbReference type="PANTHER" id="PTHR23507">
    <property type="entry name" value="ZGC:174356"/>
    <property type="match status" value="1"/>
</dbReference>
<dbReference type="SUPFAM" id="SSF103473">
    <property type="entry name" value="MFS general substrate transporter"/>
    <property type="match status" value="1"/>
</dbReference>
<dbReference type="InterPro" id="IPR036259">
    <property type="entry name" value="MFS_trans_sf"/>
</dbReference>
<reference evidence="9" key="1">
    <citation type="submission" date="2025-08" db="UniProtKB">
        <authorList>
            <consortium name="RefSeq"/>
        </authorList>
    </citation>
    <scope>IDENTIFICATION</scope>
</reference>
<dbReference type="PANTHER" id="PTHR23507:SF1">
    <property type="entry name" value="FI18259P1-RELATED"/>
    <property type="match status" value="1"/>
</dbReference>
<feature type="transmembrane region" description="Helical" evidence="7">
    <location>
        <begin position="135"/>
        <end position="155"/>
    </location>
</feature>
<feature type="transmembrane region" description="Helical" evidence="7">
    <location>
        <begin position="358"/>
        <end position="376"/>
    </location>
</feature>
<feature type="transmembrane region" description="Helical" evidence="7">
    <location>
        <begin position="327"/>
        <end position="346"/>
    </location>
</feature>
<evidence type="ECO:0000256" key="4">
    <source>
        <dbReference type="ARBA" id="ARBA00022989"/>
    </source>
</evidence>
<feature type="transmembrane region" description="Helical" evidence="7">
    <location>
        <begin position="442"/>
        <end position="468"/>
    </location>
</feature>
<dbReference type="Gene3D" id="1.20.1250.20">
    <property type="entry name" value="MFS general substrate transporter like domains"/>
    <property type="match status" value="1"/>
</dbReference>
<evidence type="ECO:0000313" key="9">
    <source>
        <dbReference type="RefSeq" id="XP_012935730.1"/>
    </source>
</evidence>
<keyword evidence="5 7" id="KW-0472">Membrane</keyword>
<evidence type="ECO:0000313" key="8">
    <source>
        <dbReference type="Proteomes" id="UP000694888"/>
    </source>
</evidence>
<feature type="transmembrane region" description="Helical" evidence="7">
    <location>
        <begin position="229"/>
        <end position="251"/>
    </location>
</feature>
<feature type="transmembrane region" description="Helical" evidence="7">
    <location>
        <begin position="412"/>
        <end position="430"/>
    </location>
</feature>
<proteinExistence type="predicted"/>
<keyword evidence="8" id="KW-1185">Reference proteome</keyword>
<feature type="compositionally biased region" description="Basic and acidic residues" evidence="6">
    <location>
        <begin position="1"/>
        <end position="14"/>
    </location>
</feature>
<feature type="transmembrane region" description="Helical" evidence="7">
    <location>
        <begin position="40"/>
        <end position="65"/>
    </location>
</feature>
<accession>A0ABM0ZW27</accession>
<feature type="transmembrane region" description="Helical" evidence="7">
    <location>
        <begin position="288"/>
        <end position="307"/>
    </location>
</feature>
<feature type="transmembrane region" description="Helical" evidence="7">
    <location>
        <begin position="200"/>
        <end position="223"/>
    </location>
</feature>
<evidence type="ECO:0000256" key="7">
    <source>
        <dbReference type="SAM" id="Phobius"/>
    </source>
</evidence>
<evidence type="ECO:0000256" key="6">
    <source>
        <dbReference type="SAM" id="MobiDB-lite"/>
    </source>
</evidence>
<protein>
    <submittedName>
        <fullName evidence="9">Proton-coupled folate transporter</fullName>
    </submittedName>
</protein>
<organism evidence="8 9">
    <name type="scientific">Aplysia californica</name>
    <name type="common">California sea hare</name>
    <dbReference type="NCBI Taxonomy" id="6500"/>
    <lineage>
        <taxon>Eukaryota</taxon>
        <taxon>Metazoa</taxon>
        <taxon>Spiralia</taxon>
        <taxon>Lophotrochozoa</taxon>
        <taxon>Mollusca</taxon>
        <taxon>Gastropoda</taxon>
        <taxon>Heterobranchia</taxon>
        <taxon>Euthyneura</taxon>
        <taxon>Tectipleura</taxon>
        <taxon>Aplysiida</taxon>
        <taxon>Aplysioidea</taxon>
        <taxon>Aplysiidae</taxon>
        <taxon>Aplysia</taxon>
    </lineage>
</organism>
<feature type="transmembrane region" description="Helical" evidence="7">
    <location>
        <begin position="105"/>
        <end position="128"/>
    </location>
</feature>
<feature type="transmembrane region" description="Helical" evidence="7">
    <location>
        <begin position="161"/>
        <end position="188"/>
    </location>
</feature>
<feature type="region of interest" description="Disordered" evidence="6">
    <location>
        <begin position="1"/>
        <end position="31"/>
    </location>
</feature>